<sequence>MSNVVSLSTSAKAKAAAKKALTKGQSNAKTAKASVREQKTAANIKRAINVKAKQQARLSAPSLWARCRAIAAGDWRAGTLLYRIAYLWETTPNKMTLPGGSREYLALTQADWCSSTGLEPSELKNYAVPRLKKYASHIVQFAPHGRGAGKQTWVHFDETAFRAALDEAGYELKVAVNEGLPLYP</sequence>
<name>A0A7W7B4H3_9SPHN</name>
<proteinExistence type="predicted"/>
<dbReference type="Proteomes" id="UP000566324">
    <property type="component" value="Unassembled WGS sequence"/>
</dbReference>
<comment type="caution">
    <text evidence="1">The sequence shown here is derived from an EMBL/GenBank/DDBJ whole genome shotgun (WGS) entry which is preliminary data.</text>
</comment>
<gene>
    <name evidence="1" type="ORF">GGQ98_002553</name>
</gene>
<dbReference type="EMBL" id="JACHNZ010000030">
    <property type="protein sequence ID" value="MBB4632925.1"/>
    <property type="molecule type" value="Genomic_DNA"/>
</dbReference>
<evidence type="ECO:0000313" key="1">
    <source>
        <dbReference type="EMBL" id="MBB4632925.1"/>
    </source>
</evidence>
<organism evidence="1 2">
    <name type="scientific">Sphingosinicella soli</name>
    <dbReference type="NCBI Taxonomy" id="333708"/>
    <lineage>
        <taxon>Bacteria</taxon>
        <taxon>Pseudomonadati</taxon>
        <taxon>Pseudomonadota</taxon>
        <taxon>Alphaproteobacteria</taxon>
        <taxon>Sphingomonadales</taxon>
        <taxon>Sphingosinicellaceae</taxon>
        <taxon>Sphingosinicella</taxon>
    </lineage>
</organism>
<reference evidence="1 2" key="1">
    <citation type="submission" date="2020-08" db="EMBL/GenBank/DDBJ databases">
        <title>Genomic Encyclopedia of Type Strains, Phase IV (KMG-IV): sequencing the most valuable type-strain genomes for metagenomic binning, comparative biology and taxonomic classification.</title>
        <authorList>
            <person name="Goeker M."/>
        </authorList>
    </citation>
    <scope>NUCLEOTIDE SEQUENCE [LARGE SCALE GENOMIC DNA]</scope>
    <source>
        <strain evidence="1 2">DSM 17328</strain>
    </source>
</reference>
<keyword evidence="2" id="KW-1185">Reference proteome</keyword>
<protein>
    <submittedName>
        <fullName evidence="1">Uncharacterized protein</fullName>
    </submittedName>
</protein>
<evidence type="ECO:0000313" key="2">
    <source>
        <dbReference type="Proteomes" id="UP000566324"/>
    </source>
</evidence>
<accession>A0A7W7B4H3</accession>
<dbReference type="AlphaFoldDB" id="A0A7W7B4H3"/>
<dbReference type="RefSeq" id="WP_184070071.1">
    <property type="nucleotide sequence ID" value="NZ_JACHNZ010000030.1"/>
</dbReference>